<gene>
    <name evidence="2" type="ORF">DSM104329_02201</name>
</gene>
<proteinExistence type="predicted"/>
<sequence>MKDTLIQTPVGGSPIAAGASDNTTFSQDGRTVGFMAFDSAASNLTPGDTNGRRDVFVDKRVGGEGNLQGALTNVSQELDTDSTNPSLSGENDTAAKCVVFQSGGNVYMASVTGAGKPRKLARGGSPKVDGTCEFVVYSAGGSVKLWDRDGGICTVARGSNPDIQTNGKGAAYVRRGSIKYLAWTPTGCDDGRLDRDGREITADVPRTGRAGPGTSAHPALDDNGFYVAFESTRTNLCADSCSGSGGAEDRNGAVSDVFRRTLDTAKAPWPEHMQRPSYSCGSKGIGTPCVVDAYANGPSNNPEISGAGEYVVYDSAATNLRESLSIVSIDPNGPVRDVFLWNGPRERQAGNVSRESRYADPSRAQQFFNGPTTKPSMSSRGNYFGFTGEFATGGDPPKPVAGVDPSCSAGATCALPNVFMRFGGGSDEGFETG</sequence>
<dbReference type="KEGG" id="sbae:DSM104329_02201"/>
<dbReference type="EMBL" id="CP087164">
    <property type="protein sequence ID" value="UGS35805.1"/>
    <property type="molecule type" value="Genomic_DNA"/>
</dbReference>
<reference evidence="2" key="1">
    <citation type="journal article" date="2022" name="Int. J. Syst. Evol. Microbiol.">
        <title>Pseudomonas aegrilactucae sp. nov. and Pseudomonas morbosilactucae sp. nov., pathogens causing bacterial rot of lettuce in Japan.</title>
        <authorList>
            <person name="Sawada H."/>
            <person name="Fujikawa T."/>
            <person name="Satou M."/>
        </authorList>
    </citation>
    <scope>NUCLEOTIDE SEQUENCE</scope>
    <source>
        <strain evidence="2">0166_1</strain>
    </source>
</reference>
<organism evidence="2 3">
    <name type="scientific">Capillimicrobium parvum</name>
    <dbReference type="NCBI Taxonomy" id="2884022"/>
    <lineage>
        <taxon>Bacteria</taxon>
        <taxon>Bacillati</taxon>
        <taxon>Actinomycetota</taxon>
        <taxon>Thermoleophilia</taxon>
        <taxon>Solirubrobacterales</taxon>
        <taxon>Capillimicrobiaceae</taxon>
        <taxon>Capillimicrobium</taxon>
    </lineage>
</organism>
<dbReference type="RefSeq" id="WP_259315488.1">
    <property type="nucleotide sequence ID" value="NZ_CP087164.1"/>
</dbReference>
<feature type="region of interest" description="Disordered" evidence="1">
    <location>
        <begin position="1"/>
        <end position="22"/>
    </location>
</feature>
<dbReference type="Proteomes" id="UP001162834">
    <property type="component" value="Chromosome"/>
</dbReference>
<evidence type="ECO:0000313" key="3">
    <source>
        <dbReference type="Proteomes" id="UP001162834"/>
    </source>
</evidence>
<evidence type="ECO:0000313" key="2">
    <source>
        <dbReference type="EMBL" id="UGS35805.1"/>
    </source>
</evidence>
<accession>A0A9E7BZW9</accession>
<name>A0A9E7BZW9_9ACTN</name>
<dbReference type="AlphaFoldDB" id="A0A9E7BZW9"/>
<evidence type="ECO:0000256" key="1">
    <source>
        <dbReference type="SAM" id="MobiDB-lite"/>
    </source>
</evidence>
<keyword evidence="3" id="KW-1185">Reference proteome</keyword>
<protein>
    <submittedName>
        <fullName evidence="2">Uncharacterized protein</fullName>
    </submittedName>
</protein>